<protein>
    <submittedName>
        <fullName evidence="2">F-box protein</fullName>
    </submittedName>
</protein>
<accession>A0ABD0ZBJ2</accession>
<feature type="domain" description="F-box associated beta-propeller type 1" evidence="1">
    <location>
        <begin position="1"/>
        <end position="233"/>
    </location>
</feature>
<dbReference type="InterPro" id="IPR017451">
    <property type="entry name" value="F-box-assoc_interact_dom"/>
</dbReference>
<name>A0ABD0ZBJ2_CARAN</name>
<evidence type="ECO:0000313" key="2">
    <source>
        <dbReference type="EMBL" id="KAL1191937.1"/>
    </source>
</evidence>
<proteinExistence type="predicted"/>
<reference evidence="2 3" key="1">
    <citation type="submission" date="2024-04" db="EMBL/GenBank/DDBJ databases">
        <title>Genome assembly C_amara_ONT_v2.</title>
        <authorList>
            <person name="Yant L."/>
            <person name="Moore C."/>
            <person name="Slenker M."/>
        </authorList>
    </citation>
    <scope>NUCLEOTIDE SEQUENCE [LARGE SCALE GENOMIC DNA]</scope>
    <source>
        <tissue evidence="2">Leaf</tissue>
    </source>
</reference>
<dbReference type="AlphaFoldDB" id="A0ABD0ZBJ2"/>
<evidence type="ECO:0000313" key="3">
    <source>
        <dbReference type="Proteomes" id="UP001558713"/>
    </source>
</evidence>
<comment type="caution">
    <text evidence="2">The sequence shown here is derived from an EMBL/GenBank/DDBJ whole genome shotgun (WGS) entry which is preliminary data.</text>
</comment>
<gene>
    <name evidence="2" type="ORF">V5N11_032280</name>
</gene>
<sequence>MDKYALGNKKKMNNSDLSHKILRFVDDCSFYSTTYVLELYSFNSNSWKVVGVTHPKWDIRQYCHRVLSLKGDTYWYAKDKYLGQDGIKDFLICFDFTTERFVPCLLLPFHYNSPESEDTVTLSSVGEEQLAMLYQCEYTLGMEIWVTSKVEPKEVSWKKLFLAVGMRPLTGFQFHIGNFYIDQKRNVMVVFKRSVAYIIGKKGYFEKVDRGDSIDGNSYSLVYSNYVPSSMHI</sequence>
<evidence type="ECO:0000259" key="1">
    <source>
        <dbReference type="Pfam" id="PF07734"/>
    </source>
</evidence>
<dbReference type="EMBL" id="JBANAX010000839">
    <property type="protein sequence ID" value="KAL1191937.1"/>
    <property type="molecule type" value="Genomic_DNA"/>
</dbReference>
<dbReference type="Pfam" id="PF07734">
    <property type="entry name" value="FBA_1"/>
    <property type="match status" value="1"/>
</dbReference>
<dbReference type="Proteomes" id="UP001558713">
    <property type="component" value="Unassembled WGS sequence"/>
</dbReference>
<keyword evidence="3" id="KW-1185">Reference proteome</keyword>
<dbReference type="NCBIfam" id="TIGR01640">
    <property type="entry name" value="F_box_assoc_1"/>
    <property type="match status" value="1"/>
</dbReference>
<dbReference type="InterPro" id="IPR006527">
    <property type="entry name" value="F-box-assoc_dom_typ1"/>
</dbReference>
<organism evidence="2 3">
    <name type="scientific">Cardamine amara subsp. amara</name>
    <dbReference type="NCBI Taxonomy" id="228776"/>
    <lineage>
        <taxon>Eukaryota</taxon>
        <taxon>Viridiplantae</taxon>
        <taxon>Streptophyta</taxon>
        <taxon>Embryophyta</taxon>
        <taxon>Tracheophyta</taxon>
        <taxon>Spermatophyta</taxon>
        <taxon>Magnoliopsida</taxon>
        <taxon>eudicotyledons</taxon>
        <taxon>Gunneridae</taxon>
        <taxon>Pentapetalae</taxon>
        <taxon>rosids</taxon>
        <taxon>malvids</taxon>
        <taxon>Brassicales</taxon>
        <taxon>Brassicaceae</taxon>
        <taxon>Cardamineae</taxon>
        <taxon>Cardamine</taxon>
    </lineage>
</organism>